<name>A0A975KAZ8_9SPHN</name>
<dbReference type="InterPro" id="IPR009781">
    <property type="entry name" value="DUF1345"/>
</dbReference>
<feature type="transmembrane region" description="Helical" evidence="1">
    <location>
        <begin position="188"/>
        <end position="210"/>
    </location>
</feature>
<feature type="transmembrane region" description="Helical" evidence="1">
    <location>
        <begin position="110"/>
        <end position="129"/>
    </location>
</feature>
<dbReference type="EMBL" id="CP073910">
    <property type="protein sequence ID" value="QUT08063.1"/>
    <property type="molecule type" value="Genomic_DNA"/>
</dbReference>
<evidence type="ECO:0000256" key="1">
    <source>
        <dbReference type="SAM" id="Phobius"/>
    </source>
</evidence>
<sequence length="212" mass="22748">MPDRAHSRTPIFPWRYGMFLALLAVAAPLGLFLPWHEAVMGGFDIAALGFLASLRALLDADAKRMRRNAKENDANRAGMLAITGIVMAVILVAVGVAVSGKGAPTPVATALLLATLCIAWLFSNMIYALHYAHIFYVAGAGGKDSGGIDFPATKEPGYWDFIYFAFTLGMTFQTSDVGMTTVKVRRVAIFHCLAAFIFNLGILAFTINVLGG</sequence>
<protein>
    <submittedName>
        <fullName evidence="2">DUF1345 domain-containing protein</fullName>
    </submittedName>
</protein>
<gene>
    <name evidence="2" type="ORF">KFK14_02630</name>
</gene>
<organism evidence="2 3">
    <name type="scientific">Sphingobium phenoxybenzoativorans</name>
    <dbReference type="NCBI Taxonomy" id="1592790"/>
    <lineage>
        <taxon>Bacteria</taxon>
        <taxon>Pseudomonadati</taxon>
        <taxon>Pseudomonadota</taxon>
        <taxon>Alphaproteobacteria</taxon>
        <taxon>Sphingomonadales</taxon>
        <taxon>Sphingomonadaceae</taxon>
        <taxon>Sphingobium</taxon>
    </lineage>
</organism>
<evidence type="ECO:0000313" key="2">
    <source>
        <dbReference type="EMBL" id="QUT08063.1"/>
    </source>
</evidence>
<feature type="transmembrane region" description="Helical" evidence="1">
    <location>
        <begin position="12"/>
        <end position="33"/>
    </location>
</feature>
<feature type="transmembrane region" description="Helical" evidence="1">
    <location>
        <begin position="39"/>
        <end position="58"/>
    </location>
</feature>
<keyword evidence="1" id="KW-0472">Membrane</keyword>
<reference evidence="2" key="1">
    <citation type="submission" date="2021-04" db="EMBL/GenBank/DDBJ databases">
        <title>Isolation of p-tert-butylphenol degrading bacteria Sphingobium phenoxybenzoativorans Tas13 from active sludge.</title>
        <authorList>
            <person name="Li Y."/>
        </authorList>
    </citation>
    <scope>NUCLEOTIDE SEQUENCE</scope>
    <source>
        <strain evidence="2">Tas13</strain>
    </source>
</reference>
<dbReference type="KEGG" id="spph:KFK14_02630"/>
<accession>A0A975KAZ8</accession>
<keyword evidence="1" id="KW-0812">Transmembrane</keyword>
<evidence type="ECO:0000313" key="3">
    <source>
        <dbReference type="Proteomes" id="UP000681425"/>
    </source>
</evidence>
<feature type="transmembrane region" description="Helical" evidence="1">
    <location>
        <begin position="79"/>
        <end position="98"/>
    </location>
</feature>
<dbReference type="Proteomes" id="UP000681425">
    <property type="component" value="Chromosome"/>
</dbReference>
<keyword evidence="1" id="KW-1133">Transmembrane helix</keyword>
<keyword evidence="3" id="KW-1185">Reference proteome</keyword>
<dbReference type="AlphaFoldDB" id="A0A975KAZ8"/>
<proteinExistence type="predicted"/>
<dbReference type="Pfam" id="PF07077">
    <property type="entry name" value="DUF1345"/>
    <property type="match status" value="1"/>
</dbReference>